<dbReference type="CDD" id="cd05325">
    <property type="entry name" value="carb_red_sniffer_like_SDR_c"/>
    <property type="match status" value="1"/>
</dbReference>
<comment type="similarity">
    <text evidence="1">Belongs to the short-chain dehydrogenases/reductases (SDR) family.</text>
</comment>
<dbReference type="PRINTS" id="PR00081">
    <property type="entry name" value="GDHRDH"/>
</dbReference>
<dbReference type="HOGENOM" id="CLU_010194_9_1_1"/>
<name>A0A0C3H138_OIDMZ</name>
<gene>
    <name evidence="2" type="ORF">OIDMADRAFT_20990</name>
</gene>
<dbReference type="Pfam" id="PF00106">
    <property type="entry name" value="adh_short"/>
    <property type="match status" value="1"/>
</dbReference>
<dbReference type="AlphaFoldDB" id="A0A0C3H138"/>
<keyword evidence="3" id="KW-1185">Reference proteome</keyword>
<proteinExistence type="inferred from homology"/>
<dbReference type="PANTHER" id="PTHR45458">
    <property type="entry name" value="SHORT-CHAIN DEHYDROGENASE/REDUCTASE SDR"/>
    <property type="match status" value="1"/>
</dbReference>
<dbReference type="InterPro" id="IPR052184">
    <property type="entry name" value="SDR_enzymes"/>
</dbReference>
<dbReference type="EMBL" id="KN832885">
    <property type="protein sequence ID" value="KIM96216.1"/>
    <property type="molecule type" value="Genomic_DNA"/>
</dbReference>
<dbReference type="InParanoid" id="A0A0C3H138"/>
<dbReference type="OrthoDB" id="7289984at2759"/>
<evidence type="ECO:0000313" key="3">
    <source>
        <dbReference type="Proteomes" id="UP000054321"/>
    </source>
</evidence>
<dbReference type="InterPro" id="IPR002347">
    <property type="entry name" value="SDR_fam"/>
</dbReference>
<dbReference type="Gene3D" id="3.40.50.720">
    <property type="entry name" value="NAD(P)-binding Rossmann-like Domain"/>
    <property type="match status" value="1"/>
</dbReference>
<protein>
    <submittedName>
        <fullName evidence="2">Uncharacterized protein</fullName>
    </submittedName>
</protein>
<reference evidence="2 3" key="1">
    <citation type="submission" date="2014-04" db="EMBL/GenBank/DDBJ databases">
        <authorList>
            <consortium name="DOE Joint Genome Institute"/>
            <person name="Kuo A."/>
            <person name="Martino E."/>
            <person name="Perotto S."/>
            <person name="Kohler A."/>
            <person name="Nagy L.G."/>
            <person name="Floudas D."/>
            <person name="Copeland A."/>
            <person name="Barry K.W."/>
            <person name="Cichocki N."/>
            <person name="Veneault-Fourrey C."/>
            <person name="LaButti K."/>
            <person name="Lindquist E.A."/>
            <person name="Lipzen A."/>
            <person name="Lundell T."/>
            <person name="Morin E."/>
            <person name="Murat C."/>
            <person name="Sun H."/>
            <person name="Tunlid A."/>
            <person name="Henrissat B."/>
            <person name="Grigoriev I.V."/>
            <person name="Hibbett D.S."/>
            <person name="Martin F."/>
            <person name="Nordberg H.P."/>
            <person name="Cantor M.N."/>
            <person name="Hua S.X."/>
        </authorList>
    </citation>
    <scope>NUCLEOTIDE SEQUENCE [LARGE SCALE GENOMIC DNA]</scope>
    <source>
        <strain evidence="2 3">Zn</strain>
    </source>
</reference>
<dbReference type="PRINTS" id="PR00080">
    <property type="entry name" value="SDRFAMILY"/>
</dbReference>
<sequence>MMPTAVITGCNEGIGFWFARVALKQGYTTYATSRTDGPKLKQLESEGAKISVLDVSSAESIQAFKKMIGNTTIDVLINNAAISEKDQEALTVVSMSVLESVFRTNAFGPLILTQALLSNLTAVPNSRIGNISSRAGSIADNTSGSLYAYRSSKAALNMIGKSMAVDLMEKGVLVAMLHPGMVATLGSGATIGQPQVIEPQEAADKCWDLLMKKGIKDTGKFWHRDGYEIPW</sequence>
<evidence type="ECO:0000313" key="2">
    <source>
        <dbReference type="EMBL" id="KIM96216.1"/>
    </source>
</evidence>
<organism evidence="2 3">
    <name type="scientific">Oidiodendron maius (strain Zn)</name>
    <dbReference type="NCBI Taxonomy" id="913774"/>
    <lineage>
        <taxon>Eukaryota</taxon>
        <taxon>Fungi</taxon>
        <taxon>Dikarya</taxon>
        <taxon>Ascomycota</taxon>
        <taxon>Pezizomycotina</taxon>
        <taxon>Leotiomycetes</taxon>
        <taxon>Leotiomycetes incertae sedis</taxon>
        <taxon>Myxotrichaceae</taxon>
        <taxon>Oidiodendron</taxon>
    </lineage>
</organism>
<reference evidence="3" key="2">
    <citation type="submission" date="2015-01" db="EMBL/GenBank/DDBJ databases">
        <title>Evolutionary Origins and Diversification of the Mycorrhizal Mutualists.</title>
        <authorList>
            <consortium name="DOE Joint Genome Institute"/>
            <consortium name="Mycorrhizal Genomics Consortium"/>
            <person name="Kohler A."/>
            <person name="Kuo A."/>
            <person name="Nagy L.G."/>
            <person name="Floudas D."/>
            <person name="Copeland A."/>
            <person name="Barry K.W."/>
            <person name="Cichocki N."/>
            <person name="Veneault-Fourrey C."/>
            <person name="LaButti K."/>
            <person name="Lindquist E.A."/>
            <person name="Lipzen A."/>
            <person name="Lundell T."/>
            <person name="Morin E."/>
            <person name="Murat C."/>
            <person name="Riley R."/>
            <person name="Ohm R."/>
            <person name="Sun H."/>
            <person name="Tunlid A."/>
            <person name="Henrissat B."/>
            <person name="Grigoriev I.V."/>
            <person name="Hibbett D.S."/>
            <person name="Martin F."/>
        </authorList>
    </citation>
    <scope>NUCLEOTIDE SEQUENCE [LARGE SCALE GENOMIC DNA]</scope>
    <source>
        <strain evidence="3">Zn</strain>
    </source>
</reference>
<dbReference type="GO" id="GO:0016616">
    <property type="term" value="F:oxidoreductase activity, acting on the CH-OH group of donors, NAD or NADP as acceptor"/>
    <property type="evidence" value="ECO:0007669"/>
    <property type="project" value="TreeGrafter"/>
</dbReference>
<evidence type="ECO:0000256" key="1">
    <source>
        <dbReference type="RuleBase" id="RU000363"/>
    </source>
</evidence>
<dbReference type="PANTHER" id="PTHR45458:SF1">
    <property type="entry name" value="SHORT CHAIN DEHYDROGENASE"/>
    <property type="match status" value="1"/>
</dbReference>
<dbReference type="Proteomes" id="UP000054321">
    <property type="component" value="Unassembled WGS sequence"/>
</dbReference>
<accession>A0A0C3H138</accession>
<dbReference type="SUPFAM" id="SSF51735">
    <property type="entry name" value="NAD(P)-binding Rossmann-fold domains"/>
    <property type="match status" value="1"/>
</dbReference>
<dbReference type="InterPro" id="IPR036291">
    <property type="entry name" value="NAD(P)-bd_dom_sf"/>
</dbReference>